<keyword evidence="3" id="KW-0408">Iron</keyword>
<dbReference type="PANTHER" id="PTHR30149:SF0">
    <property type="entry name" value="HYDROGENASE MATURATION FACTOR HYPD"/>
    <property type="match status" value="1"/>
</dbReference>
<evidence type="ECO:0000313" key="5">
    <source>
        <dbReference type="Proteomes" id="UP000186940"/>
    </source>
</evidence>
<dbReference type="Pfam" id="PF01924">
    <property type="entry name" value="HypD"/>
    <property type="match status" value="1"/>
</dbReference>
<dbReference type="Gene3D" id="6.10.20.100">
    <property type="match status" value="1"/>
</dbReference>
<dbReference type="InterPro" id="IPR042244">
    <property type="entry name" value="HypD_2_sf"/>
</dbReference>
<keyword evidence="2" id="KW-0479">Metal-binding</keyword>
<dbReference type="AlphaFoldDB" id="A0A1F2P942"/>
<comment type="similarity">
    <text evidence="1">Belongs to the HypD family.</text>
</comment>
<dbReference type="InterPro" id="IPR042243">
    <property type="entry name" value="HypD_1"/>
</dbReference>
<dbReference type="InterPro" id="IPR002780">
    <property type="entry name" value="Hyd_form_HypD"/>
</dbReference>
<gene>
    <name evidence="4" type="ORF">SCAL_001463</name>
</gene>
<evidence type="ECO:0000256" key="2">
    <source>
        <dbReference type="ARBA" id="ARBA00022723"/>
    </source>
</evidence>
<dbReference type="GO" id="GO:0051604">
    <property type="term" value="P:protein maturation"/>
    <property type="evidence" value="ECO:0007669"/>
    <property type="project" value="TreeGrafter"/>
</dbReference>
<keyword evidence="5" id="KW-1185">Reference proteome</keyword>
<sequence length="357" mass="40044">MFRYREKDIAKRILERLKELNLEIRIMHVCGTHQDTLVRFGLSDLLCDAGVEIRQGPGCPVCVTTPMEIDEAITLAMKGKTIATFGDMLRVPGENGSLFDAKAEGCDIRTVYSINESIEIAKKIEKDLVFMAIGFETTAPSTASTILNNPPENFSVLTCHRAIPPAMEVLLKMGELKIDGFIDPGHVSTIIGTKPYELISQKFNVPQVIAGFEPLDLLMGVYMIARQIKNGEARVENEYTRVVKEEGNKKALKVMDEVFRQSDLGWRGFSVIPESGFSLKEEFERYDSRKRFEDELKELQQREFKEPEGCKCGEVLRGIIYSDECPLFGGACTPQHPVGPCMVSREGSCNILLRHGR</sequence>
<evidence type="ECO:0000313" key="4">
    <source>
        <dbReference type="EMBL" id="OFV67545.1"/>
    </source>
</evidence>
<organism evidence="4 5">
    <name type="scientific">Candidatus Syntropharchaeum caldarium</name>
    <dbReference type="NCBI Taxonomy" id="1838285"/>
    <lineage>
        <taxon>Archaea</taxon>
        <taxon>Methanobacteriati</taxon>
        <taxon>Methanobacteriota</taxon>
        <taxon>Stenosarchaea group</taxon>
        <taxon>Methanomicrobia</taxon>
        <taxon>Methanosarcinales</taxon>
        <taxon>ANME-2 cluster</taxon>
        <taxon>Candidatus Syntropharchaeum</taxon>
    </lineage>
</organism>
<protein>
    <submittedName>
        <fullName evidence="4">Hydrogenase formation protein HypD</fullName>
    </submittedName>
</protein>
<dbReference type="PATRIC" id="fig|1838285.3.peg.1486"/>
<name>A0A1F2P942_9EURY</name>
<dbReference type="PIRSF" id="PIRSF005622">
    <property type="entry name" value="Hydrgn_mat_hypD"/>
    <property type="match status" value="1"/>
</dbReference>
<reference evidence="4" key="1">
    <citation type="submission" date="2016-05" db="EMBL/GenBank/DDBJ databases">
        <title>Microbial consortia oxidize butane by reversing methanogenesis.</title>
        <authorList>
            <person name="Laso-Perez R."/>
            <person name="Richter M."/>
            <person name="Wegener G."/>
            <person name="Musat F."/>
        </authorList>
    </citation>
    <scope>NUCLEOTIDE SEQUENCE [LARGE SCALE GENOMIC DNA]</scope>
    <source>
        <strain evidence="4">BOX2</strain>
    </source>
</reference>
<dbReference type="EMBL" id="LYOS01000004">
    <property type="protein sequence ID" value="OFV67545.1"/>
    <property type="molecule type" value="Genomic_DNA"/>
</dbReference>
<dbReference type="Proteomes" id="UP000186940">
    <property type="component" value="Unassembled WGS sequence"/>
</dbReference>
<dbReference type="GO" id="GO:0051539">
    <property type="term" value="F:4 iron, 4 sulfur cluster binding"/>
    <property type="evidence" value="ECO:0007669"/>
    <property type="project" value="TreeGrafter"/>
</dbReference>
<evidence type="ECO:0000256" key="1">
    <source>
        <dbReference type="ARBA" id="ARBA00007888"/>
    </source>
</evidence>
<dbReference type="STRING" id="1838285.SCAL_001463"/>
<dbReference type="GO" id="GO:0005506">
    <property type="term" value="F:iron ion binding"/>
    <property type="evidence" value="ECO:0007669"/>
    <property type="project" value="TreeGrafter"/>
</dbReference>
<comment type="caution">
    <text evidence="4">The sequence shown here is derived from an EMBL/GenBank/DDBJ whole genome shotgun (WGS) entry which is preliminary data.</text>
</comment>
<accession>A0A1F2P942</accession>
<dbReference type="NCBIfam" id="TIGR00075">
    <property type="entry name" value="hypD"/>
    <property type="match status" value="1"/>
</dbReference>
<dbReference type="Gene3D" id="3.40.50.11750">
    <property type="entry name" value="HypD, alpha/beta domain 1"/>
    <property type="match status" value="2"/>
</dbReference>
<evidence type="ECO:0000256" key="3">
    <source>
        <dbReference type="ARBA" id="ARBA00023004"/>
    </source>
</evidence>
<dbReference type="PANTHER" id="PTHR30149">
    <property type="entry name" value="HYDROGENASE PROTEIN ASSEMBLY PROTEIN HYPD"/>
    <property type="match status" value="1"/>
</dbReference>
<dbReference type="GO" id="GO:0070025">
    <property type="term" value="F:carbon monoxide binding"/>
    <property type="evidence" value="ECO:0007669"/>
    <property type="project" value="TreeGrafter"/>
</dbReference>
<proteinExistence type="inferred from homology"/>